<dbReference type="PROSITE" id="PS50893">
    <property type="entry name" value="ABC_TRANSPORTER_2"/>
    <property type="match status" value="1"/>
</dbReference>
<keyword evidence="2" id="KW-0547">Nucleotide-binding</keyword>
<dbReference type="PaxDb" id="572546-Arcpr_0100"/>
<protein>
    <submittedName>
        <fullName evidence="5">Phosphate ABC transporter, ATPase subunit</fullName>
    </submittedName>
</protein>
<gene>
    <name evidence="5" type="ordered locus">Arcpr_0100</name>
</gene>
<evidence type="ECO:0000313" key="6">
    <source>
        <dbReference type="Proteomes" id="UP000001901"/>
    </source>
</evidence>
<dbReference type="Gene3D" id="3.40.50.300">
    <property type="entry name" value="P-loop containing nucleotide triphosphate hydrolases"/>
    <property type="match status" value="1"/>
</dbReference>
<dbReference type="Proteomes" id="UP000001901">
    <property type="component" value="Chromosome"/>
</dbReference>
<sequence length="250" mass="28219">MNAIETVNLRVWYGNNEVIKGVDLLIPQNVCFAIMGPSGCGKSTLLRTFNRLLELNEIARVEGDVKLFGRSVYKMNAVEVRRRVGMVFQIPNPFPHMSIYDNVALGVKYNKLVKSKKELDEVVEWALKKAALWDEVKDRLKDKASQLSGGQMQRLCIARALALKPDVLLMDEPTANLDPVSASKVEELIYELKKELTIVIVTHSPAQASRVSDYVAFLYMGKLIEIGKTEEVFENPKNELTERYLTGRMG</sequence>
<dbReference type="PROSITE" id="PS00211">
    <property type="entry name" value="ABC_TRANSPORTER_1"/>
    <property type="match status" value="1"/>
</dbReference>
<dbReference type="InterPro" id="IPR003439">
    <property type="entry name" value="ABC_transporter-like_ATP-bd"/>
</dbReference>
<dbReference type="GO" id="GO:0035435">
    <property type="term" value="P:phosphate ion transmembrane transport"/>
    <property type="evidence" value="ECO:0007669"/>
    <property type="project" value="InterPro"/>
</dbReference>
<dbReference type="RefSeq" id="WP_012939508.1">
    <property type="nucleotide sequence ID" value="NC_013741.1"/>
</dbReference>
<dbReference type="NCBIfam" id="TIGR00972">
    <property type="entry name" value="3a0107s01c2"/>
    <property type="match status" value="1"/>
</dbReference>
<keyword evidence="1" id="KW-0813">Transport</keyword>
<dbReference type="AlphaFoldDB" id="D2RFU7"/>
<evidence type="ECO:0000313" key="5">
    <source>
        <dbReference type="EMBL" id="ADB57172.1"/>
    </source>
</evidence>
<dbReference type="STRING" id="572546.Arcpr_0100"/>
<dbReference type="CDD" id="cd03260">
    <property type="entry name" value="ABC_PstB_phosphate_transporter"/>
    <property type="match status" value="1"/>
</dbReference>
<dbReference type="PANTHER" id="PTHR43423:SF1">
    <property type="entry name" value="ABC TRANSPORTER I FAMILY MEMBER 17"/>
    <property type="match status" value="1"/>
</dbReference>
<dbReference type="InterPro" id="IPR027417">
    <property type="entry name" value="P-loop_NTPase"/>
</dbReference>
<reference evidence="5 6" key="1">
    <citation type="journal article" date="2010" name="Stand. Genomic Sci.">
        <title>Complete genome sequence of Archaeoglobus profundus type strain (AV18).</title>
        <authorList>
            <person name="von Jan M."/>
            <person name="Lapidus A."/>
            <person name="Del Rio T.G."/>
            <person name="Copeland A."/>
            <person name="Tice H."/>
            <person name="Cheng J.F."/>
            <person name="Lucas S."/>
            <person name="Chen F."/>
            <person name="Nolan M."/>
            <person name="Goodwin L."/>
            <person name="Han C."/>
            <person name="Pitluck S."/>
            <person name="Liolios K."/>
            <person name="Ivanova N."/>
            <person name="Mavromatis K."/>
            <person name="Ovchinnikova G."/>
            <person name="Chertkov O."/>
            <person name="Pati A."/>
            <person name="Chen A."/>
            <person name="Palaniappan K."/>
            <person name="Land M."/>
            <person name="Hauser L."/>
            <person name="Chang Y.J."/>
            <person name="Jeffries C.D."/>
            <person name="Saunders E."/>
            <person name="Brettin T."/>
            <person name="Detter J.C."/>
            <person name="Chain P."/>
            <person name="Eichinger K."/>
            <person name="Huber H."/>
            <person name="Spring S."/>
            <person name="Rohde M."/>
            <person name="Goker M."/>
            <person name="Wirth R."/>
            <person name="Woyke T."/>
            <person name="Bristow J."/>
            <person name="Eisen J.A."/>
            <person name="Markowitz V."/>
            <person name="Hugenholtz P."/>
            <person name="Kyrpides N.C."/>
            <person name="Klenk H.P."/>
        </authorList>
    </citation>
    <scope>NUCLEOTIDE SEQUENCE [LARGE SCALE GENOMIC DNA]</scope>
    <source>
        <strain evidence="6">DSM 5631 / JCM 9629 / NBRC 100127 / Av18</strain>
    </source>
</reference>
<dbReference type="InterPro" id="IPR003593">
    <property type="entry name" value="AAA+_ATPase"/>
</dbReference>
<dbReference type="eggNOG" id="arCOG00231">
    <property type="taxonomic scope" value="Archaea"/>
</dbReference>
<dbReference type="EMBL" id="CP001857">
    <property type="protein sequence ID" value="ADB57172.1"/>
    <property type="molecule type" value="Genomic_DNA"/>
</dbReference>
<name>D2RFU7_ARCPA</name>
<organism evidence="5 6">
    <name type="scientific">Archaeoglobus profundus (strain DSM 5631 / JCM 9629 / NBRC 100127 / Av18)</name>
    <dbReference type="NCBI Taxonomy" id="572546"/>
    <lineage>
        <taxon>Archaea</taxon>
        <taxon>Methanobacteriati</taxon>
        <taxon>Methanobacteriota</taxon>
        <taxon>Archaeoglobi</taxon>
        <taxon>Archaeoglobales</taxon>
        <taxon>Archaeoglobaceae</taxon>
        <taxon>Archaeoglobus</taxon>
    </lineage>
</organism>
<dbReference type="GeneID" id="8738746"/>
<dbReference type="Pfam" id="PF00005">
    <property type="entry name" value="ABC_tran"/>
    <property type="match status" value="1"/>
</dbReference>
<dbReference type="NCBIfam" id="NF010860">
    <property type="entry name" value="PRK14267.1"/>
    <property type="match status" value="1"/>
</dbReference>
<keyword evidence="3" id="KW-0067">ATP-binding</keyword>
<dbReference type="InterPro" id="IPR005670">
    <property type="entry name" value="PstB-like"/>
</dbReference>
<dbReference type="GO" id="GO:0016887">
    <property type="term" value="F:ATP hydrolysis activity"/>
    <property type="evidence" value="ECO:0007669"/>
    <property type="project" value="InterPro"/>
</dbReference>
<dbReference type="GO" id="GO:0005524">
    <property type="term" value="F:ATP binding"/>
    <property type="evidence" value="ECO:0007669"/>
    <property type="project" value="UniProtKB-KW"/>
</dbReference>
<dbReference type="GO" id="GO:0005315">
    <property type="term" value="F:phosphate transmembrane transporter activity"/>
    <property type="evidence" value="ECO:0007669"/>
    <property type="project" value="InterPro"/>
</dbReference>
<dbReference type="KEGG" id="apo:Arcpr_0100"/>
<dbReference type="SUPFAM" id="SSF52540">
    <property type="entry name" value="P-loop containing nucleoside triphosphate hydrolases"/>
    <property type="match status" value="1"/>
</dbReference>
<dbReference type="HOGENOM" id="CLU_000604_1_22_2"/>
<evidence type="ECO:0000256" key="2">
    <source>
        <dbReference type="ARBA" id="ARBA00022741"/>
    </source>
</evidence>
<evidence type="ECO:0000259" key="4">
    <source>
        <dbReference type="PROSITE" id="PS50893"/>
    </source>
</evidence>
<evidence type="ECO:0000256" key="3">
    <source>
        <dbReference type="ARBA" id="ARBA00022840"/>
    </source>
</evidence>
<dbReference type="OrthoDB" id="31298at2157"/>
<dbReference type="GO" id="GO:0016020">
    <property type="term" value="C:membrane"/>
    <property type="evidence" value="ECO:0007669"/>
    <property type="project" value="InterPro"/>
</dbReference>
<accession>D2RFU7</accession>
<feature type="domain" description="ABC transporter" evidence="4">
    <location>
        <begin position="4"/>
        <end position="245"/>
    </location>
</feature>
<dbReference type="SMART" id="SM00382">
    <property type="entry name" value="AAA"/>
    <property type="match status" value="1"/>
</dbReference>
<evidence type="ECO:0000256" key="1">
    <source>
        <dbReference type="ARBA" id="ARBA00022448"/>
    </source>
</evidence>
<dbReference type="InterPro" id="IPR017871">
    <property type="entry name" value="ABC_transporter-like_CS"/>
</dbReference>
<dbReference type="PANTHER" id="PTHR43423">
    <property type="entry name" value="ABC TRANSPORTER I FAMILY MEMBER 17"/>
    <property type="match status" value="1"/>
</dbReference>
<keyword evidence="6" id="KW-1185">Reference proteome</keyword>
<proteinExistence type="predicted"/>